<evidence type="ECO:0000313" key="1">
    <source>
        <dbReference type="EMBL" id="KRQ16228.1"/>
    </source>
</evidence>
<dbReference type="STRING" id="989370.AOQ71_06590"/>
<gene>
    <name evidence="1" type="ORF">AOQ71_06590</name>
</gene>
<evidence type="ECO:0000313" key="2">
    <source>
        <dbReference type="Proteomes" id="UP000051936"/>
    </source>
</evidence>
<reference evidence="1 2" key="1">
    <citation type="submission" date="2015-09" db="EMBL/GenBank/DDBJ databases">
        <title>Draft Genome Sequence of Bradyrhizobium manausense Strain BR 3351T, a Novel Symbiotic Nitrogen-Fixing Alphaproteobacterium Isolated from Brazilian Amazon Rain Forest.</title>
        <authorList>
            <person name="De Araujo J.L."/>
            <person name="Zilli J.E."/>
        </authorList>
    </citation>
    <scope>NUCLEOTIDE SEQUENCE [LARGE SCALE GENOMIC DNA]</scope>
    <source>
        <strain evidence="1 2">BR3351</strain>
    </source>
</reference>
<organism evidence="1 2">
    <name type="scientific">Bradyrhizobium manausense</name>
    <dbReference type="NCBI Taxonomy" id="989370"/>
    <lineage>
        <taxon>Bacteria</taxon>
        <taxon>Pseudomonadati</taxon>
        <taxon>Pseudomonadota</taxon>
        <taxon>Alphaproteobacteria</taxon>
        <taxon>Hyphomicrobiales</taxon>
        <taxon>Nitrobacteraceae</taxon>
        <taxon>Bradyrhizobium</taxon>
    </lineage>
</organism>
<comment type="caution">
    <text evidence="1">The sequence shown here is derived from an EMBL/GenBank/DDBJ whole genome shotgun (WGS) entry which is preliminary data.</text>
</comment>
<dbReference type="EMBL" id="LJYG01000029">
    <property type="protein sequence ID" value="KRQ16228.1"/>
    <property type="molecule type" value="Genomic_DNA"/>
</dbReference>
<dbReference type="Proteomes" id="UP000051936">
    <property type="component" value="Unassembled WGS sequence"/>
</dbReference>
<proteinExistence type="predicted"/>
<name>A0A0R3E7Y5_9BRAD</name>
<dbReference type="RefSeq" id="WP_057743357.1">
    <property type="nucleotide sequence ID" value="NZ_LJYG01000029.1"/>
</dbReference>
<sequence length="130" mass="13955">MQVVTDLVGVQLLIELGYEQDLRFAEQAGVVDKGPEVTESNRQLFQSCWDFLKSNTGESFDSAACGAELNGIGRRAGENFPSPFGPSIFVQAQRLAESKREDNLRDANSIAAQLTDALTASKAALPGGHP</sequence>
<keyword evidence="2" id="KW-1185">Reference proteome</keyword>
<dbReference type="AlphaFoldDB" id="A0A0R3E7Y5"/>
<accession>A0A0R3E7Y5</accession>
<protein>
    <submittedName>
        <fullName evidence="1">Uncharacterized protein</fullName>
    </submittedName>
</protein>